<keyword evidence="2" id="KW-1185">Reference proteome</keyword>
<dbReference type="AlphaFoldDB" id="A0A9D4Y0H0"/>
<proteinExistence type="predicted"/>
<dbReference type="Proteomes" id="UP001058974">
    <property type="component" value="Chromosome 3"/>
</dbReference>
<sequence>MNKSLHEGSRPVFKCDGTNSFWCEHGATCVEIAHERSAHRGFAGKHCELAGLPPVVRFSVSIMLNAWLKQVMFASSHFNRLSIPSLSLVNK</sequence>
<dbReference type="EMBL" id="JAMSHJ010000003">
    <property type="protein sequence ID" value="KAI5428620.1"/>
    <property type="molecule type" value="Genomic_DNA"/>
</dbReference>
<protein>
    <submittedName>
        <fullName evidence="1">Uncharacterized protein</fullName>
    </submittedName>
</protein>
<comment type="caution">
    <text evidence="1">The sequence shown here is derived from an EMBL/GenBank/DDBJ whole genome shotgun (WGS) entry which is preliminary data.</text>
</comment>
<organism evidence="1 2">
    <name type="scientific">Pisum sativum</name>
    <name type="common">Garden pea</name>
    <name type="synonym">Lathyrus oleraceus</name>
    <dbReference type="NCBI Taxonomy" id="3888"/>
    <lineage>
        <taxon>Eukaryota</taxon>
        <taxon>Viridiplantae</taxon>
        <taxon>Streptophyta</taxon>
        <taxon>Embryophyta</taxon>
        <taxon>Tracheophyta</taxon>
        <taxon>Spermatophyta</taxon>
        <taxon>Magnoliopsida</taxon>
        <taxon>eudicotyledons</taxon>
        <taxon>Gunneridae</taxon>
        <taxon>Pentapetalae</taxon>
        <taxon>rosids</taxon>
        <taxon>fabids</taxon>
        <taxon>Fabales</taxon>
        <taxon>Fabaceae</taxon>
        <taxon>Papilionoideae</taxon>
        <taxon>50 kb inversion clade</taxon>
        <taxon>NPAAA clade</taxon>
        <taxon>Hologalegina</taxon>
        <taxon>IRL clade</taxon>
        <taxon>Fabeae</taxon>
        <taxon>Lathyrus</taxon>
    </lineage>
</organism>
<evidence type="ECO:0000313" key="2">
    <source>
        <dbReference type="Proteomes" id="UP001058974"/>
    </source>
</evidence>
<evidence type="ECO:0000313" key="1">
    <source>
        <dbReference type="EMBL" id="KAI5428620.1"/>
    </source>
</evidence>
<reference evidence="1 2" key="1">
    <citation type="journal article" date="2022" name="Nat. Genet.">
        <title>Improved pea reference genome and pan-genome highlight genomic features and evolutionary characteristics.</title>
        <authorList>
            <person name="Yang T."/>
            <person name="Liu R."/>
            <person name="Luo Y."/>
            <person name="Hu S."/>
            <person name="Wang D."/>
            <person name="Wang C."/>
            <person name="Pandey M.K."/>
            <person name="Ge S."/>
            <person name="Xu Q."/>
            <person name="Li N."/>
            <person name="Li G."/>
            <person name="Huang Y."/>
            <person name="Saxena R.K."/>
            <person name="Ji Y."/>
            <person name="Li M."/>
            <person name="Yan X."/>
            <person name="He Y."/>
            <person name="Liu Y."/>
            <person name="Wang X."/>
            <person name="Xiang C."/>
            <person name="Varshney R.K."/>
            <person name="Ding H."/>
            <person name="Gao S."/>
            <person name="Zong X."/>
        </authorList>
    </citation>
    <scope>NUCLEOTIDE SEQUENCE [LARGE SCALE GENOMIC DNA]</scope>
    <source>
        <strain evidence="1 2">cv. Zhongwan 6</strain>
    </source>
</reference>
<dbReference type="Gramene" id="Psat03G0357300-T1">
    <property type="protein sequence ID" value="KAI5428620.1"/>
    <property type="gene ID" value="KIW84_033573"/>
</dbReference>
<accession>A0A9D4Y0H0</accession>
<gene>
    <name evidence="1" type="ORF">KIW84_033573</name>
</gene>
<dbReference type="SUPFAM" id="SSF57196">
    <property type="entry name" value="EGF/Laminin"/>
    <property type="match status" value="1"/>
</dbReference>
<name>A0A9D4Y0H0_PEA</name>